<dbReference type="EMBL" id="LLXL01001235">
    <property type="protein sequence ID" value="PKK65599.1"/>
    <property type="molecule type" value="Genomic_DNA"/>
</dbReference>
<name>A0A2N1MVE8_9GLOM</name>
<dbReference type="AlphaFoldDB" id="A0A2N1MVE8"/>
<sequence>MLVKDSYVVTTNPSYVLDLKSGRKIKVITYYAAVEELETNYVVQFGDSSNHFSSSCTLLKAKLFIDGKWDRTCKQIQKSTLKARKDGFLR</sequence>
<protein>
    <submittedName>
        <fullName evidence="1">Uncharacterized protein</fullName>
    </submittedName>
</protein>
<dbReference type="Proteomes" id="UP000233469">
    <property type="component" value="Unassembled WGS sequence"/>
</dbReference>
<organism evidence="1 2">
    <name type="scientific">Rhizophagus irregularis</name>
    <dbReference type="NCBI Taxonomy" id="588596"/>
    <lineage>
        <taxon>Eukaryota</taxon>
        <taxon>Fungi</taxon>
        <taxon>Fungi incertae sedis</taxon>
        <taxon>Mucoromycota</taxon>
        <taxon>Glomeromycotina</taxon>
        <taxon>Glomeromycetes</taxon>
        <taxon>Glomerales</taxon>
        <taxon>Glomeraceae</taxon>
        <taxon>Rhizophagus</taxon>
    </lineage>
</organism>
<comment type="caution">
    <text evidence="1">The sequence shown here is derived from an EMBL/GenBank/DDBJ whole genome shotgun (WGS) entry which is preliminary data.</text>
</comment>
<reference evidence="1 2" key="2">
    <citation type="submission" date="2017-10" db="EMBL/GenBank/DDBJ databases">
        <title>Extensive intraspecific genome diversity in a model arbuscular mycorrhizal fungus.</title>
        <authorList>
            <person name="Chen E.C.H."/>
            <person name="Morin E."/>
            <person name="Baudet D."/>
            <person name="Noel J."/>
            <person name="Ndikumana S."/>
            <person name="Charron P."/>
            <person name="St-Onge C."/>
            <person name="Giorgi J."/>
            <person name="Grigoriev I.V."/>
            <person name="Roux C."/>
            <person name="Martin F.M."/>
            <person name="Corradi N."/>
        </authorList>
    </citation>
    <scope>NUCLEOTIDE SEQUENCE [LARGE SCALE GENOMIC DNA]</scope>
    <source>
        <strain evidence="1 2">C2</strain>
    </source>
</reference>
<dbReference type="VEuPathDB" id="FungiDB:RhiirA1_502299"/>
<evidence type="ECO:0000313" key="2">
    <source>
        <dbReference type="Proteomes" id="UP000233469"/>
    </source>
</evidence>
<accession>A0A2N1MVE8</accession>
<proteinExistence type="predicted"/>
<reference evidence="1 2" key="1">
    <citation type="submission" date="2016-04" db="EMBL/GenBank/DDBJ databases">
        <title>Genome analyses suggest a sexual origin of heterokaryosis in a supposedly ancient asexual fungus.</title>
        <authorList>
            <person name="Ropars J."/>
            <person name="Sedzielewska K."/>
            <person name="Noel J."/>
            <person name="Charron P."/>
            <person name="Farinelli L."/>
            <person name="Marton T."/>
            <person name="Kruger M."/>
            <person name="Pelin A."/>
            <person name="Brachmann A."/>
            <person name="Corradi N."/>
        </authorList>
    </citation>
    <scope>NUCLEOTIDE SEQUENCE [LARGE SCALE GENOMIC DNA]</scope>
    <source>
        <strain evidence="1 2">C2</strain>
    </source>
</reference>
<dbReference type="VEuPathDB" id="FungiDB:FUN_022103"/>
<evidence type="ECO:0000313" key="1">
    <source>
        <dbReference type="EMBL" id="PKK65599.1"/>
    </source>
</evidence>
<gene>
    <name evidence="1" type="ORF">RhiirC2_785933</name>
</gene>